<dbReference type="SMART" id="SM00028">
    <property type="entry name" value="TPR"/>
    <property type="match status" value="3"/>
</dbReference>
<dbReference type="GO" id="GO:0006620">
    <property type="term" value="P:post-translational protein targeting to endoplasmic reticulum membrane"/>
    <property type="evidence" value="ECO:0007669"/>
    <property type="project" value="TreeGrafter"/>
</dbReference>
<evidence type="ECO:0000256" key="1">
    <source>
        <dbReference type="ARBA" id="ARBA00022737"/>
    </source>
</evidence>
<evidence type="ECO:0008006" key="6">
    <source>
        <dbReference type="Google" id="ProtNLM"/>
    </source>
</evidence>
<dbReference type="GO" id="GO:0072380">
    <property type="term" value="C:TRC complex"/>
    <property type="evidence" value="ECO:0007669"/>
    <property type="project" value="TreeGrafter"/>
</dbReference>
<dbReference type="InterPro" id="IPR047150">
    <property type="entry name" value="SGT"/>
</dbReference>
<dbReference type="AlphaFoldDB" id="A0A8K0UVR3"/>
<evidence type="ECO:0000313" key="4">
    <source>
        <dbReference type="EMBL" id="KAH8104668.1"/>
    </source>
</evidence>
<dbReference type="InterPro" id="IPR019734">
    <property type="entry name" value="TPR_rpt"/>
</dbReference>
<evidence type="ECO:0000256" key="3">
    <source>
        <dbReference type="SAM" id="MobiDB-lite"/>
    </source>
</evidence>
<dbReference type="GO" id="GO:0060090">
    <property type="term" value="F:molecular adaptor activity"/>
    <property type="evidence" value="ECO:0007669"/>
    <property type="project" value="TreeGrafter"/>
</dbReference>
<feature type="region of interest" description="Disordered" evidence="3">
    <location>
        <begin position="134"/>
        <end position="169"/>
    </location>
</feature>
<protein>
    <recommendedName>
        <fullName evidence="6">TPR-like protein</fullName>
    </recommendedName>
</protein>
<dbReference type="InterPro" id="IPR011990">
    <property type="entry name" value="TPR-like_helical_dom_sf"/>
</dbReference>
<comment type="caution">
    <text evidence="4">The sequence shown here is derived from an EMBL/GenBank/DDBJ whole genome shotgun (WGS) entry which is preliminary data.</text>
</comment>
<dbReference type="OrthoDB" id="2423701at2759"/>
<evidence type="ECO:0000313" key="5">
    <source>
        <dbReference type="Proteomes" id="UP000813824"/>
    </source>
</evidence>
<keyword evidence="1" id="KW-0677">Repeat</keyword>
<dbReference type="GO" id="GO:0016020">
    <property type="term" value="C:membrane"/>
    <property type="evidence" value="ECO:0007669"/>
    <property type="project" value="TreeGrafter"/>
</dbReference>
<name>A0A8K0UVR3_9AGAR</name>
<accession>A0A8K0UVR3</accession>
<proteinExistence type="predicted"/>
<dbReference type="Gene3D" id="1.25.40.10">
    <property type="entry name" value="Tetratricopeptide repeat domain"/>
    <property type="match status" value="1"/>
</dbReference>
<organism evidence="4 5">
    <name type="scientific">Cristinia sonorae</name>
    <dbReference type="NCBI Taxonomy" id="1940300"/>
    <lineage>
        <taxon>Eukaryota</taxon>
        <taxon>Fungi</taxon>
        <taxon>Dikarya</taxon>
        <taxon>Basidiomycota</taxon>
        <taxon>Agaricomycotina</taxon>
        <taxon>Agaricomycetes</taxon>
        <taxon>Agaricomycetidae</taxon>
        <taxon>Agaricales</taxon>
        <taxon>Pleurotineae</taxon>
        <taxon>Stephanosporaceae</taxon>
        <taxon>Cristinia</taxon>
    </lineage>
</organism>
<keyword evidence="2" id="KW-0802">TPR repeat</keyword>
<gene>
    <name evidence="4" type="ORF">BXZ70DRAFT_1005179</name>
</gene>
<dbReference type="Proteomes" id="UP000813824">
    <property type="component" value="Unassembled WGS sequence"/>
</dbReference>
<dbReference type="PANTHER" id="PTHR45831:SF5">
    <property type="entry name" value="STI1 DOMAIN-CONTAINING PROTEIN"/>
    <property type="match status" value="1"/>
</dbReference>
<reference evidence="4" key="1">
    <citation type="journal article" date="2021" name="New Phytol.">
        <title>Evolutionary innovations through gain and loss of genes in the ectomycorrhizal Boletales.</title>
        <authorList>
            <person name="Wu G."/>
            <person name="Miyauchi S."/>
            <person name="Morin E."/>
            <person name="Kuo A."/>
            <person name="Drula E."/>
            <person name="Varga T."/>
            <person name="Kohler A."/>
            <person name="Feng B."/>
            <person name="Cao Y."/>
            <person name="Lipzen A."/>
            <person name="Daum C."/>
            <person name="Hundley H."/>
            <person name="Pangilinan J."/>
            <person name="Johnson J."/>
            <person name="Barry K."/>
            <person name="LaButti K."/>
            <person name="Ng V."/>
            <person name="Ahrendt S."/>
            <person name="Min B."/>
            <person name="Choi I.G."/>
            <person name="Park H."/>
            <person name="Plett J.M."/>
            <person name="Magnuson J."/>
            <person name="Spatafora J.W."/>
            <person name="Nagy L.G."/>
            <person name="Henrissat B."/>
            <person name="Grigoriev I.V."/>
            <person name="Yang Z.L."/>
            <person name="Xu J."/>
            <person name="Martin F.M."/>
        </authorList>
    </citation>
    <scope>NUCLEOTIDE SEQUENCE</scope>
    <source>
        <strain evidence="4">KKN 215</strain>
    </source>
</reference>
<dbReference type="PANTHER" id="PTHR45831">
    <property type="entry name" value="LD24721P"/>
    <property type="match status" value="1"/>
</dbReference>
<evidence type="ECO:0000256" key="2">
    <source>
        <dbReference type="ARBA" id="ARBA00022803"/>
    </source>
</evidence>
<dbReference type="SUPFAM" id="SSF48452">
    <property type="entry name" value="TPR-like"/>
    <property type="match status" value="1"/>
</dbReference>
<feature type="compositionally biased region" description="Low complexity" evidence="3">
    <location>
        <begin position="150"/>
        <end position="165"/>
    </location>
</feature>
<dbReference type="EMBL" id="JAEVFJ010000005">
    <property type="protein sequence ID" value="KAH8104668.1"/>
    <property type="molecule type" value="Genomic_DNA"/>
</dbReference>
<keyword evidence="5" id="KW-1185">Reference proteome</keyword>
<sequence>MPGNTQTPAEKLKAEGNALFVKKDYRAAHHKYSEAIKIDGNNAILYANRAACSQFLRKYLDATADAKKATTIDPTYAKGWARLAAAEALSGNETHSIESWKKAIGALPAENPSAAELKQKEQYESELKTVEAKLHELTVGPPPRSQTTRTPGSGSTSQAASTAGANYTPVSIPAGQAPWARAVAQIGQPQAAYEPPRGWREENTNSSAWVIAGAYEDWKQGEEFMNKQKVERGAVSGWKGAITAFSNAVVRDERVLHLPDSRWIDMYNRQVKLEAMQWGALLDRSTEEIKADALKRQRLRGWDASRGAINITIRAIMMRGVLESILTNRSEVAVQYIERALELLRWGHETWKDAHELDKGMIFSDSFVRGMHTLYVEAYMKACAADPRKFKLEKLLKEAQDLLKHCDTIDAVTPVADVGFQMSFTIYPRGTALSVSGFYHSEMARKLLAETPTAVEAILKHYHEAGDYYLSAADTLPSDDEKCLRAFDSYIFFSSRPKPLTPTSLAPGFLNCATENYFLCGAGLRIILPIMEKLRKALPKAKKIWGQSASFQVMSSGFDQSVKVEKDIRKKIAEGSLTLDSNRKCLKDGAVMFAAQSV</sequence>